<evidence type="ECO:0000313" key="3">
    <source>
        <dbReference type="Proteomes" id="UP000319335"/>
    </source>
</evidence>
<keyword evidence="3" id="KW-1185">Reference proteome</keyword>
<protein>
    <submittedName>
        <fullName evidence="2">DUF1614 domain-containing protein</fullName>
    </submittedName>
</protein>
<name>A0A7Z8KQG1_9EURY</name>
<dbReference type="EMBL" id="VIAQ01000006">
    <property type="protein sequence ID" value="TQD28193.1"/>
    <property type="molecule type" value="Genomic_DNA"/>
</dbReference>
<feature type="transmembrane region" description="Helical" evidence="1">
    <location>
        <begin position="172"/>
        <end position="195"/>
    </location>
</feature>
<comment type="caution">
    <text evidence="2">The sequence shown here is derived from an EMBL/GenBank/DDBJ whole genome shotgun (WGS) entry which is preliminary data.</text>
</comment>
<reference evidence="2 3" key="1">
    <citation type="submission" date="2019-06" db="EMBL/GenBank/DDBJ databases">
        <title>Draft genome sequence of Methanolobus vulcani B1d.</title>
        <authorList>
            <person name="Creighbaum A.J."/>
            <person name="Ticak T."/>
            <person name="Hariraju D."/>
            <person name="Arivett B.A."/>
            <person name="Ferguson D.J.Jr."/>
        </authorList>
    </citation>
    <scope>NUCLEOTIDE SEQUENCE [LARGE SCALE GENOMIC DNA]</scope>
    <source>
        <strain evidence="2 3">B1d</strain>
    </source>
</reference>
<feature type="transmembrane region" description="Helical" evidence="1">
    <location>
        <begin position="40"/>
        <end position="60"/>
    </location>
</feature>
<dbReference type="InterPro" id="IPR011672">
    <property type="entry name" value="DUF1614"/>
</dbReference>
<feature type="transmembrane region" description="Helical" evidence="1">
    <location>
        <begin position="132"/>
        <end position="152"/>
    </location>
</feature>
<feature type="transmembrane region" description="Helical" evidence="1">
    <location>
        <begin position="101"/>
        <end position="120"/>
    </location>
</feature>
<feature type="transmembrane region" description="Helical" evidence="1">
    <location>
        <begin position="12"/>
        <end position="28"/>
    </location>
</feature>
<feature type="transmembrane region" description="Helical" evidence="1">
    <location>
        <begin position="207"/>
        <end position="230"/>
    </location>
</feature>
<sequence>MRGYTNSSEIRTYAAFVLILLPTAALCYKRYLSLGTISPFVLMVILFAMLLGSVAEIPLITTRSKKPEQLFRYAPILEDIYSVPVVKELSIGKDRVFNTTISTNVGGAVIPALATIYLLLTQPNNTALEIMLIVVIAVSLLSEMTGGIGLVIPDYIGLIALPFSLIVSPENAASVTFIAGVGGILTGNIISVLTFNKERTGSAFISIGGAGSFKAIYLTTIVASLLSYFVH</sequence>
<evidence type="ECO:0000256" key="1">
    <source>
        <dbReference type="SAM" id="Phobius"/>
    </source>
</evidence>
<dbReference type="Pfam" id="PF07758">
    <property type="entry name" value="DUF1614"/>
    <property type="match status" value="1"/>
</dbReference>
<proteinExistence type="predicted"/>
<gene>
    <name evidence="2" type="ORF">FKV42_00505</name>
</gene>
<evidence type="ECO:0000313" key="2">
    <source>
        <dbReference type="EMBL" id="TQD28193.1"/>
    </source>
</evidence>
<dbReference type="Proteomes" id="UP000319335">
    <property type="component" value="Unassembled WGS sequence"/>
</dbReference>
<keyword evidence="1" id="KW-1133">Transmembrane helix</keyword>
<keyword evidence="1" id="KW-0812">Transmembrane</keyword>
<organism evidence="2 3">
    <name type="scientific">Methanolobus vulcani</name>
    <dbReference type="NCBI Taxonomy" id="38026"/>
    <lineage>
        <taxon>Archaea</taxon>
        <taxon>Methanobacteriati</taxon>
        <taxon>Methanobacteriota</taxon>
        <taxon>Stenosarchaea group</taxon>
        <taxon>Methanomicrobia</taxon>
        <taxon>Methanosarcinales</taxon>
        <taxon>Methanosarcinaceae</taxon>
        <taxon>Methanolobus</taxon>
    </lineage>
</organism>
<accession>A0A7Z8KQG1</accession>
<dbReference type="OrthoDB" id="141826at2157"/>
<keyword evidence="1" id="KW-0472">Membrane</keyword>
<dbReference type="AlphaFoldDB" id="A0A7Z8KQG1"/>
<dbReference type="RefSeq" id="WP_154808598.1">
    <property type="nucleotide sequence ID" value="NZ_VIAQ01000006.1"/>
</dbReference>